<dbReference type="EMBL" id="LGUA01002153">
    <property type="protein sequence ID" value="OAX77703.1"/>
    <property type="molecule type" value="Genomic_DNA"/>
</dbReference>
<organism evidence="2 3">
    <name type="scientific">Emergomyces africanus</name>
    <dbReference type="NCBI Taxonomy" id="1955775"/>
    <lineage>
        <taxon>Eukaryota</taxon>
        <taxon>Fungi</taxon>
        <taxon>Dikarya</taxon>
        <taxon>Ascomycota</taxon>
        <taxon>Pezizomycotina</taxon>
        <taxon>Eurotiomycetes</taxon>
        <taxon>Eurotiomycetidae</taxon>
        <taxon>Onygenales</taxon>
        <taxon>Ajellomycetaceae</taxon>
        <taxon>Emergomyces</taxon>
    </lineage>
</organism>
<feature type="compositionally biased region" description="Basic and acidic residues" evidence="1">
    <location>
        <begin position="59"/>
        <end position="76"/>
    </location>
</feature>
<gene>
    <name evidence="2" type="ORF">ACJ72_07995</name>
</gene>
<sequence length="83" mass="9485">MSGLLTLRTECKQSLHSHSRQADELSHTVKESENSKIKEEITQYELVLFKEMNIPEASNSDRDSHDKASMHEEKETPSPTDIT</sequence>
<evidence type="ECO:0000313" key="3">
    <source>
        <dbReference type="Proteomes" id="UP000091918"/>
    </source>
</evidence>
<protein>
    <submittedName>
        <fullName evidence="2">Uncharacterized protein</fullName>
    </submittedName>
</protein>
<accession>A0A1B7NLL3</accession>
<keyword evidence="3" id="KW-1185">Reference proteome</keyword>
<feature type="region of interest" description="Disordered" evidence="1">
    <location>
        <begin position="54"/>
        <end position="83"/>
    </location>
</feature>
<reference evidence="2 3" key="1">
    <citation type="submission" date="2015-07" db="EMBL/GenBank/DDBJ databases">
        <title>Emmonsia species relationships and genome sequence.</title>
        <authorList>
            <person name="Cuomo C.A."/>
            <person name="Schwartz I.S."/>
            <person name="Kenyon C."/>
            <person name="de Hoog G.S."/>
            <person name="Govender N.P."/>
            <person name="Botha A."/>
            <person name="Moreno L."/>
            <person name="de Vries M."/>
            <person name="Munoz J.F."/>
            <person name="Stielow J.B."/>
        </authorList>
    </citation>
    <scope>NUCLEOTIDE SEQUENCE [LARGE SCALE GENOMIC DNA]</scope>
    <source>
        <strain evidence="2 3">CBS 136260</strain>
    </source>
</reference>
<feature type="non-terminal residue" evidence="2">
    <location>
        <position position="83"/>
    </location>
</feature>
<feature type="compositionally biased region" description="Basic and acidic residues" evidence="1">
    <location>
        <begin position="20"/>
        <end position="36"/>
    </location>
</feature>
<proteinExistence type="predicted"/>
<evidence type="ECO:0000256" key="1">
    <source>
        <dbReference type="SAM" id="MobiDB-lite"/>
    </source>
</evidence>
<dbReference type="AlphaFoldDB" id="A0A1B7NLL3"/>
<dbReference type="Proteomes" id="UP000091918">
    <property type="component" value="Unassembled WGS sequence"/>
</dbReference>
<name>A0A1B7NLL3_9EURO</name>
<feature type="region of interest" description="Disordered" evidence="1">
    <location>
        <begin position="1"/>
        <end position="36"/>
    </location>
</feature>
<comment type="caution">
    <text evidence="2">The sequence shown here is derived from an EMBL/GenBank/DDBJ whole genome shotgun (WGS) entry which is preliminary data.</text>
</comment>
<evidence type="ECO:0000313" key="2">
    <source>
        <dbReference type="EMBL" id="OAX77703.1"/>
    </source>
</evidence>